<reference evidence="1 2" key="1">
    <citation type="submission" date="2016-05" db="EMBL/GenBank/DDBJ databases">
        <title>Complete genome sequence of Pseudomonas antarctica PAMC 27494.</title>
        <authorList>
            <person name="Lee J."/>
        </authorList>
    </citation>
    <scope>NUCLEOTIDE SEQUENCE [LARGE SCALE GENOMIC DNA]</scope>
    <source>
        <strain evidence="1 2">PAMC 27494</strain>
    </source>
</reference>
<dbReference type="AlphaFoldDB" id="A0A172YWV2"/>
<gene>
    <name evidence="1" type="ORF">A7J50_1201</name>
</gene>
<dbReference type="STRING" id="219572.A7J50_1201"/>
<evidence type="ECO:0000313" key="2">
    <source>
        <dbReference type="Proteomes" id="UP000077829"/>
    </source>
</evidence>
<dbReference type="InterPro" id="IPR038666">
    <property type="entry name" value="SSP1_head-tail_sf"/>
</dbReference>
<proteinExistence type="predicted"/>
<dbReference type="PATRIC" id="fig|219572.3.peg.1221"/>
<name>A0A172YWV2_9PSED</name>
<evidence type="ECO:0000313" key="1">
    <source>
        <dbReference type="EMBL" id="ANF84640.1"/>
    </source>
</evidence>
<sequence>MKAGDLRHRILFQKLVSGMDPETMEPIEASWVDVATLWAAVNPLSGREFIQAKAAQSEEVGRIVIRYRSDIKAAMRGIEGDKIYNIQAVLPDPKSGREYLTLPYSEGVNDG</sequence>
<protein>
    <submittedName>
        <fullName evidence="1">Head-tail adaptor protein</fullName>
    </submittedName>
</protein>
<dbReference type="InterPro" id="IPR008767">
    <property type="entry name" value="Phage_SPP1_head-tail_adaptor"/>
</dbReference>
<dbReference type="EMBL" id="CP015600">
    <property type="protein sequence ID" value="ANF84640.1"/>
    <property type="molecule type" value="Genomic_DNA"/>
</dbReference>
<dbReference type="Pfam" id="PF05521">
    <property type="entry name" value="Phage_HCP"/>
    <property type="match status" value="1"/>
</dbReference>
<organism evidence="1 2">
    <name type="scientific">Pseudomonas antarctica</name>
    <dbReference type="NCBI Taxonomy" id="219572"/>
    <lineage>
        <taxon>Bacteria</taxon>
        <taxon>Pseudomonadati</taxon>
        <taxon>Pseudomonadota</taxon>
        <taxon>Gammaproteobacteria</taxon>
        <taxon>Pseudomonadales</taxon>
        <taxon>Pseudomonadaceae</taxon>
        <taxon>Pseudomonas</taxon>
    </lineage>
</organism>
<dbReference type="Gene3D" id="2.40.10.270">
    <property type="entry name" value="Bacteriophage SPP1 head-tail adaptor protein"/>
    <property type="match status" value="1"/>
</dbReference>
<dbReference type="RefSeq" id="WP_064450974.1">
    <property type="nucleotide sequence ID" value="NZ_CP015600.1"/>
</dbReference>
<dbReference type="Proteomes" id="UP000077829">
    <property type="component" value="Chromosome"/>
</dbReference>
<dbReference type="NCBIfam" id="TIGR01563">
    <property type="entry name" value="gp16_SPP1"/>
    <property type="match status" value="1"/>
</dbReference>
<accession>A0A172YWV2</accession>
<dbReference type="KEGG" id="panr:A7J50_1201"/>